<evidence type="ECO:0000256" key="7">
    <source>
        <dbReference type="ARBA" id="ARBA00038093"/>
    </source>
</evidence>
<dbReference type="GO" id="GO:0000287">
    <property type="term" value="F:magnesium ion binding"/>
    <property type="evidence" value="ECO:0007669"/>
    <property type="project" value="UniProtKB-UniRule"/>
</dbReference>
<evidence type="ECO:0000256" key="2">
    <source>
        <dbReference type="ARBA" id="ARBA00022649"/>
    </source>
</evidence>
<dbReference type="Proteomes" id="UP000305267">
    <property type="component" value="Unassembled WGS sequence"/>
</dbReference>
<gene>
    <name evidence="8" type="primary">vapC</name>
    <name evidence="10" type="ORF">FF100_03785</name>
</gene>
<dbReference type="Pfam" id="PF01850">
    <property type="entry name" value="PIN"/>
    <property type="match status" value="1"/>
</dbReference>
<keyword evidence="2 8" id="KW-1277">Toxin-antitoxin system</keyword>
<organism evidence="10 11">
    <name type="scientific">Methylobacterium terricola</name>
    <dbReference type="NCBI Taxonomy" id="2583531"/>
    <lineage>
        <taxon>Bacteria</taxon>
        <taxon>Pseudomonadati</taxon>
        <taxon>Pseudomonadota</taxon>
        <taxon>Alphaproteobacteria</taxon>
        <taxon>Hyphomicrobiales</taxon>
        <taxon>Methylobacteriaceae</taxon>
        <taxon>Methylobacterium</taxon>
    </lineage>
</organism>
<evidence type="ECO:0000256" key="8">
    <source>
        <dbReference type="HAMAP-Rule" id="MF_00265"/>
    </source>
</evidence>
<sequence length="137" mass="14794">MKPRYLLPTNVIIALRRRRPPSVVARLAALRIGEAVMSPITYGELCFGAEKSVDRDNALAVLAQMVAVVPIAIAEPEEAGRRYGELRAILARQGQLIGNNDVWIAAHALAANLTLVTGNVGEFSRVPGLVIENWAAQ</sequence>
<proteinExistence type="inferred from homology"/>
<dbReference type="InterPro" id="IPR029060">
    <property type="entry name" value="PIN-like_dom_sf"/>
</dbReference>
<evidence type="ECO:0000313" key="11">
    <source>
        <dbReference type="Proteomes" id="UP000305267"/>
    </source>
</evidence>
<comment type="function">
    <text evidence="8">Toxic component of a toxin-antitoxin (TA) system. An RNase.</text>
</comment>
<evidence type="ECO:0000313" key="10">
    <source>
        <dbReference type="EMBL" id="TNC16379.1"/>
    </source>
</evidence>
<dbReference type="CDD" id="cd18735">
    <property type="entry name" value="PIN_HiVapC1-like"/>
    <property type="match status" value="1"/>
</dbReference>
<keyword evidence="6 8" id="KW-0460">Magnesium</keyword>
<dbReference type="InterPro" id="IPR022907">
    <property type="entry name" value="VapC_family"/>
</dbReference>
<keyword evidence="5 8" id="KW-0378">Hydrolase</keyword>
<reference evidence="10 11" key="1">
    <citation type="submission" date="2019-06" db="EMBL/GenBank/DDBJ databases">
        <title>Genome of Methylobacterium sp. 17Sr1-39.</title>
        <authorList>
            <person name="Seo T."/>
        </authorList>
    </citation>
    <scope>NUCLEOTIDE SEQUENCE [LARGE SCALE GENOMIC DNA]</scope>
    <source>
        <strain evidence="10 11">17Sr1-39</strain>
    </source>
</reference>
<name>A0A5C4LNR7_9HYPH</name>
<comment type="cofactor">
    <cofactor evidence="1 8">
        <name>Mg(2+)</name>
        <dbReference type="ChEBI" id="CHEBI:18420"/>
    </cofactor>
</comment>
<evidence type="ECO:0000256" key="3">
    <source>
        <dbReference type="ARBA" id="ARBA00022722"/>
    </source>
</evidence>
<dbReference type="PANTHER" id="PTHR33653:SF1">
    <property type="entry name" value="RIBONUCLEASE VAPC2"/>
    <property type="match status" value="1"/>
</dbReference>
<keyword evidence="4 8" id="KW-0479">Metal-binding</keyword>
<comment type="similarity">
    <text evidence="7 8">Belongs to the PINc/VapC protein family.</text>
</comment>
<evidence type="ECO:0000256" key="1">
    <source>
        <dbReference type="ARBA" id="ARBA00001946"/>
    </source>
</evidence>
<dbReference type="GO" id="GO:0090729">
    <property type="term" value="F:toxin activity"/>
    <property type="evidence" value="ECO:0007669"/>
    <property type="project" value="UniProtKB-KW"/>
</dbReference>
<dbReference type="Gene3D" id="3.40.50.1010">
    <property type="entry name" value="5'-nuclease"/>
    <property type="match status" value="1"/>
</dbReference>
<keyword evidence="11" id="KW-1185">Reference proteome</keyword>
<dbReference type="GO" id="GO:0004540">
    <property type="term" value="F:RNA nuclease activity"/>
    <property type="evidence" value="ECO:0007669"/>
    <property type="project" value="InterPro"/>
</dbReference>
<evidence type="ECO:0000256" key="4">
    <source>
        <dbReference type="ARBA" id="ARBA00022723"/>
    </source>
</evidence>
<dbReference type="RefSeq" id="WP_139034192.1">
    <property type="nucleotide sequence ID" value="NZ_VDDA01000001.1"/>
</dbReference>
<dbReference type="InterPro" id="IPR050556">
    <property type="entry name" value="Type_II_TA_system_RNase"/>
</dbReference>
<dbReference type="AlphaFoldDB" id="A0A5C4LNR7"/>
<dbReference type="InterPro" id="IPR002716">
    <property type="entry name" value="PIN_dom"/>
</dbReference>
<dbReference type="PANTHER" id="PTHR33653">
    <property type="entry name" value="RIBONUCLEASE VAPC2"/>
    <property type="match status" value="1"/>
</dbReference>
<comment type="caution">
    <text evidence="8">Lacks conserved residue(s) required for the propagation of feature annotation.</text>
</comment>
<dbReference type="HAMAP" id="MF_00265">
    <property type="entry name" value="VapC_Nob1"/>
    <property type="match status" value="1"/>
</dbReference>
<keyword evidence="3 8" id="KW-0540">Nuclease</keyword>
<dbReference type="GO" id="GO:0016787">
    <property type="term" value="F:hydrolase activity"/>
    <property type="evidence" value="ECO:0007669"/>
    <property type="project" value="UniProtKB-KW"/>
</dbReference>
<accession>A0A5C4LNR7</accession>
<protein>
    <recommendedName>
        <fullName evidence="8">Ribonuclease VapC</fullName>
        <shortName evidence="8">RNase VapC</shortName>
        <ecNumber evidence="8">3.1.-.-</ecNumber>
    </recommendedName>
    <alternativeName>
        <fullName evidence="8">Toxin VapC</fullName>
    </alternativeName>
</protein>
<dbReference type="OrthoDB" id="9796690at2"/>
<feature type="domain" description="PIN" evidence="9">
    <location>
        <begin position="6"/>
        <end position="127"/>
    </location>
</feature>
<evidence type="ECO:0000259" key="9">
    <source>
        <dbReference type="Pfam" id="PF01850"/>
    </source>
</evidence>
<dbReference type="SUPFAM" id="SSF88723">
    <property type="entry name" value="PIN domain-like"/>
    <property type="match status" value="1"/>
</dbReference>
<evidence type="ECO:0000256" key="5">
    <source>
        <dbReference type="ARBA" id="ARBA00022801"/>
    </source>
</evidence>
<comment type="caution">
    <text evidence="10">The sequence shown here is derived from an EMBL/GenBank/DDBJ whole genome shotgun (WGS) entry which is preliminary data.</text>
</comment>
<dbReference type="EC" id="3.1.-.-" evidence="8"/>
<evidence type="ECO:0000256" key="6">
    <source>
        <dbReference type="ARBA" id="ARBA00022842"/>
    </source>
</evidence>
<keyword evidence="8" id="KW-0800">Toxin</keyword>
<feature type="binding site" evidence="8">
    <location>
        <position position="101"/>
    </location>
    <ligand>
        <name>Mg(2+)</name>
        <dbReference type="ChEBI" id="CHEBI:18420"/>
    </ligand>
</feature>
<dbReference type="EMBL" id="VDDA01000001">
    <property type="protein sequence ID" value="TNC16379.1"/>
    <property type="molecule type" value="Genomic_DNA"/>
</dbReference>